<comment type="subcellular location">
    <subcellularLocation>
        <location evidence="1">Membrane</location>
        <topology evidence="1">Multi-pass membrane protein</topology>
    </subcellularLocation>
</comment>
<feature type="transmembrane region" description="Helical" evidence="6">
    <location>
        <begin position="20"/>
        <end position="44"/>
    </location>
</feature>
<dbReference type="PROSITE" id="PS50922">
    <property type="entry name" value="TLC"/>
    <property type="match status" value="1"/>
</dbReference>
<dbReference type="OrthoDB" id="10266980at2759"/>
<keyword evidence="3 6" id="KW-1133">Transmembrane helix</keyword>
<name>A0A8H6XBL2_9AGAR</name>
<dbReference type="GO" id="GO:0005783">
    <property type="term" value="C:endoplasmic reticulum"/>
    <property type="evidence" value="ECO:0007669"/>
    <property type="project" value="TreeGrafter"/>
</dbReference>
<dbReference type="EMBL" id="JACAZI010000021">
    <property type="protein sequence ID" value="KAF7338063.1"/>
    <property type="molecule type" value="Genomic_DNA"/>
</dbReference>
<feature type="transmembrane region" description="Helical" evidence="6">
    <location>
        <begin position="65"/>
        <end position="83"/>
    </location>
</feature>
<evidence type="ECO:0000256" key="2">
    <source>
        <dbReference type="ARBA" id="ARBA00022692"/>
    </source>
</evidence>
<evidence type="ECO:0000256" key="1">
    <source>
        <dbReference type="ARBA" id="ARBA00004141"/>
    </source>
</evidence>
<evidence type="ECO:0000256" key="5">
    <source>
        <dbReference type="PROSITE-ProRule" id="PRU00205"/>
    </source>
</evidence>
<organism evidence="8 9">
    <name type="scientific">Mycena venus</name>
    <dbReference type="NCBI Taxonomy" id="2733690"/>
    <lineage>
        <taxon>Eukaryota</taxon>
        <taxon>Fungi</taxon>
        <taxon>Dikarya</taxon>
        <taxon>Basidiomycota</taxon>
        <taxon>Agaricomycotina</taxon>
        <taxon>Agaricomycetes</taxon>
        <taxon>Agaricomycetidae</taxon>
        <taxon>Agaricales</taxon>
        <taxon>Marasmiineae</taxon>
        <taxon>Mycenaceae</taxon>
        <taxon>Mycena</taxon>
    </lineage>
</organism>
<evidence type="ECO:0000256" key="3">
    <source>
        <dbReference type="ARBA" id="ARBA00022989"/>
    </source>
</evidence>
<dbReference type="AlphaFoldDB" id="A0A8H6XBL2"/>
<evidence type="ECO:0000256" key="4">
    <source>
        <dbReference type="ARBA" id="ARBA00023136"/>
    </source>
</evidence>
<comment type="caution">
    <text evidence="8">The sequence shown here is derived from an EMBL/GenBank/DDBJ whole genome shotgun (WGS) entry which is preliminary data.</text>
</comment>
<dbReference type="GO" id="GO:0016020">
    <property type="term" value="C:membrane"/>
    <property type="evidence" value="ECO:0007669"/>
    <property type="project" value="UniProtKB-SubCell"/>
</dbReference>
<dbReference type="GO" id="GO:0055088">
    <property type="term" value="P:lipid homeostasis"/>
    <property type="evidence" value="ECO:0007669"/>
    <property type="project" value="TreeGrafter"/>
</dbReference>
<keyword evidence="4 5" id="KW-0472">Membrane</keyword>
<dbReference type="InterPro" id="IPR006634">
    <property type="entry name" value="TLC-dom"/>
</dbReference>
<keyword evidence="2 5" id="KW-0812">Transmembrane</keyword>
<dbReference type="Proteomes" id="UP000620124">
    <property type="component" value="Unassembled WGS sequence"/>
</dbReference>
<sequence length="273" mass="31113">MDLQKTLDEALPKLQPHLPIFLASFAFFNLIHLVVVPLVGNVFFPTQWTTMGRRNRNNWAIHTCSQIHAIVILPLAVQCLWLPELDADRVFGWHDRSGTVQAVAAAYFLWDLMDAVWNFEDVGFVLHGLACFAIYFLSFQPFLAYYASRCLMWEASTFFLNIHWALDKMNLTGGALQLVNGVCLILTFFSVRLMYGGYTTTQSYQFFQTLYERRDDISTTALVLISVGNVLLQGLNWFWLGKMVSALQKRFAPKSGKQLNGKVQNGVHKTKSD</sequence>
<feature type="transmembrane region" description="Helical" evidence="6">
    <location>
        <begin position="217"/>
        <end position="240"/>
    </location>
</feature>
<accession>A0A8H6XBL2</accession>
<feature type="transmembrane region" description="Helical" evidence="6">
    <location>
        <begin position="178"/>
        <end position="197"/>
    </location>
</feature>
<feature type="transmembrane region" description="Helical" evidence="6">
    <location>
        <begin position="124"/>
        <end position="146"/>
    </location>
</feature>
<dbReference type="PANTHER" id="PTHR13439:SF0">
    <property type="entry name" value="TOPOISOMERASE I DAMAGE AFFECTED PROTEIN 4"/>
    <property type="match status" value="1"/>
</dbReference>
<proteinExistence type="predicted"/>
<reference evidence="8" key="1">
    <citation type="submission" date="2020-05" db="EMBL/GenBank/DDBJ databases">
        <title>Mycena genomes resolve the evolution of fungal bioluminescence.</title>
        <authorList>
            <person name="Tsai I.J."/>
        </authorList>
    </citation>
    <scope>NUCLEOTIDE SEQUENCE</scope>
    <source>
        <strain evidence="8">CCC161011</strain>
    </source>
</reference>
<evidence type="ECO:0000313" key="9">
    <source>
        <dbReference type="Proteomes" id="UP000620124"/>
    </source>
</evidence>
<dbReference type="Pfam" id="PF03798">
    <property type="entry name" value="TRAM_LAG1_CLN8"/>
    <property type="match status" value="1"/>
</dbReference>
<protein>
    <submittedName>
        <fullName evidence="8">TLC domain-containing protein</fullName>
    </submittedName>
</protein>
<dbReference type="PANTHER" id="PTHR13439">
    <property type="entry name" value="CT120 PROTEIN"/>
    <property type="match status" value="1"/>
</dbReference>
<keyword evidence="9" id="KW-1185">Reference proteome</keyword>
<dbReference type="InterPro" id="IPR050846">
    <property type="entry name" value="TLCD"/>
</dbReference>
<evidence type="ECO:0000259" key="7">
    <source>
        <dbReference type="PROSITE" id="PS50922"/>
    </source>
</evidence>
<evidence type="ECO:0000313" key="8">
    <source>
        <dbReference type="EMBL" id="KAF7338063.1"/>
    </source>
</evidence>
<feature type="domain" description="TLC" evidence="7">
    <location>
        <begin position="54"/>
        <end position="252"/>
    </location>
</feature>
<gene>
    <name evidence="8" type="ORF">MVEN_02030700</name>
</gene>
<evidence type="ECO:0000256" key="6">
    <source>
        <dbReference type="SAM" id="Phobius"/>
    </source>
</evidence>
<dbReference type="SMART" id="SM00724">
    <property type="entry name" value="TLC"/>
    <property type="match status" value="1"/>
</dbReference>